<name>A0AAE9G919_9CAUD</name>
<evidence type="ECO:0000313" key="2">
    <source>
        <dbReference type="Proteomes" id="UP000832072"/>
    </source>
</evidence>
<dbReference type="EMBL" id="OM638103">
    <property type="protein sequence ID" value="UNY46918.1"/>
    <property type="molecule type" value="Genomic_DNA"/>
</dbReference>
<keyword evidence="2" id="KW-1185">Reference proteome</keyword>
<dbReference type="Proteomes" id="UP000832072">
    <property type="component" value="Segment"/>
</dbReference>
<sequence>MTKAELNKILKELGNNNLRLNGEVVRSRLNKMIKGIRLYCVGPYTVNEMQVERFKELVETVRKEVNGYTADSLPGYARIEVQDREIVMTLQSFNKGEYVHYYAAFSVK</sequence>
<proteinExistence type="predicted"/>
<protein>
    <submittedName>
        <fullName evidence="1">Uncharacterized protein</fullName>
    </submittedName>
</protein>
<organism evidence="1 2">
    <name type="scientific">Cronobacter phage LPCS28</name>
    <dbReference type="NCBI Taxonomy" id="2924885"/>
    <lineage>
        <taxon>Viruses</taxon>
        <taxon>Duplodnaviria</taxon>
        <taxon>Heunggongvirae</taxon>
        <taxon>Uroviricota</taxon>
        <taxon>Caudoviricetes</taxon>
        <taxon>Pantevenvirales</taxon>
        <taxon>Straboviridae</taxon>
        <taxon>Nanhuvirus</taxon>
        <taxon>Nanhuvirus LPCS28</taxon>
    </lineage>
</organism>
<evidence type="ECO:0000313" key="1">
    <source>
        <dbReference type="EMBL" id="UNY46918.1"/>
    </source>
</evidence>
<gene>
    <name evidence="1" type="ORF">EHEKIMEA_00011</name>
</gene>
<accession>A0AAE9G919</accession>
<reference evidence="1 2" key="1">
    <citation type="submission" date="2022-02" db="EMBL/GenBank/DDBJ databases">
        <authorList>
            <person name="Tian F."/>
            <person name="Li J."/>
            <person name="Li F."/>
            <person name="Tong Y."/>
        </authorList>
    </citation>
    <scope>NUCLEOTIDE SEQUENCE [LARGE SCALE GENOMIC DNA]</scope>
</reference>